<dbReference type="AlphaFoldDB" id="R7WCL3"/>
<feature type="compositionally biased region" description="Low complexity" evidence="1">
    <location>
        <begin position="28"/>
        <end position="39"/>
    </location>
</feature>
<feature type="compositionally biased region" description="Basic and acidic residues" evidence="1">
    <location>
        <begin position="93"/>
        <end position="110"/>
    </location>
</feature>
<organism evidence="2">
    <name type="scientific">Aegilops tauschii</name>
    <name type="common">Tausch's goatgrass</name>
    <name type="synonym">Aegilops squarrosa</name>
    <dbReference type="NCBI Taxonomy" id="37682"/>
    <lineage>
        <taxon>Eukaryota</taxon>
        <taxon>Viridiplantae</taxon>
        <taxon>Streptophyta</taxon>
        <taxon>Embryophyta</taxon>
        <taxon>Tracheophyta</taxon>
        <taxon>Spermatophyta</taxon>
        <taxon>Magnoliopsida</taxon>
        <taxon>Liliopsida</taxon>
        <taxon>Poales</taxon>
        <taxon>Poaceae</taxon>
        <taxon>BOP clade</taxon>
        <taxon>Pooideae</taxon>
        <taxon>Triticodae</taxon>
        <taxon>Triticeae</taxon>
        <taxon>Triticinae</taxon>
        <taxon>Aegilops</taxon>
    </lineage>
</organism>
<sequence length="167" mass="17484">MANYISRQTKNVNDEGATCSRGAGSGGRRSPQPSGRPDPVGSRREPMAGCGARRPFLREGSAGGQGRGRSGETVVGATMVGAREIWRRRCQEEGGERGFWRRGGPGREEGGGAVAPTGKKVEERVGLRDGGGSGRQRERGLGARVVSCVGGRRYRGRLGRGTCGEGG</sequence>
<accession>R7WCL3</accession>
<evidence type="ECO:0000313" key="2">
    <source>
        <dbReference type="EnsemblPlants" id="EMT16244"/>
    </source>
</evidence>
<feature type="region of interest" description="Disordered" evidence="1">
    <location>
        <begin position="1"/>
        <end position="76"/>
    </location>
</feature>
<name>R7WCL3_AEGTA</name>
<reference evidence="2" key="1">
    <citation type="submission" date="2015-06" db="UniProtKB">
        <authorList>
            <consortium name="EnsemblPlants"/>
        </authorList>
    </citation>
    <scope>IDENTIFICATION</scope>
</reference>
<dbReference type="EnsemblPlants" id="EMT16244">
    <property type="protein sequence ID" value="EMT16244"/>
    <property type="gene ID" value="F775_07579"/>
</dbReference>
<evidence type="ECO:0000256" key="1">
    <source>
        <dbReference type="SAM" id="MobiDB-lite"/>
    </source>
</evidence>
<proteinExistence type="predicted"/>
<feature type="region of interest" description="Disordered" evidence="1">
    <location>
        <begin position="93"/>
        <end position="139"/>
    </location>
</feature>
<feature type="compositionally biased region" description="Polar residues" evidence="1">
    <location>
        <begin position="1"/>
        <end position="11"/>
    </location>
</feature>
<protein>
    <submittedName>
        <fullName evidence="2">Uncharacterized protein</fullName>
    </submittedName>
</protein>